<evidence type="ECO:0000313" key="2">
    <source>
        <dbReference type="EMBL" id="GJE26753.1"/>
    </source>
</evidence>
<dbReference type="Pfam" id="PF02538">
    <property type="entry name" value="Hydantoinase_B"/>
    <property type="match status" value="1"/>
</dbReference>
<dbReference type="PANTHER" id="PTHR11365">
    <property type="entry name" value="5-OXOPROLINASE RELATED"/>
    <property type="match status" value="1"/>
</dbReference>
<evidence type="ECO:0000259" key="1">
    <source>
        <dbReference type="Pfam" id="PF02538"/>
    </source>
</evidence>
<dbReference type="EMBL" id="BPQV01000004">
    <property type="protein sequence ID" value="GJE26753.1"/>
    <property type="molecule type" value="Genomic_DNA"/>
</dbReference>
<reference evidence="2" key="2">
    <citation type="submission" date="2021-08" db="EMBL/GenBank/DDBJ databases">
        <authorList>
            <person name="Tani A."/>
            <person name="Ola A."/>
            <person name="Ogura Y."/>
            <person name="Katsura K."/>
            <person name="Hayashi T."/>
        </authorList>
    </citation>
    <scope>NUCLEOTIDE SEQUENCE</scope>
    <source>
        <strain evidence="2">NBRC 15689</strain>
    </source>
</reference>
<evidence type="ECO:0000313" key="3">
    <source>
        <dbReference type="Proteomes" id="UP001055156"/>
    </source>
</evidence>
<dbReference type="PANTHER" id="PTHR11365:SF23">
    <property type="entry name" value="HYPOTHETICAL 5-OXOPROLINASE (EUROFUNG)-RELATED"/>
    <property type="match status" value="1"/>
</dbReference>
<sequence length="630" mass="68755">MTQETRTTLGPIELEVIHGTIRAAELEIEAAVERTARSPMIRDQHDYRVALFDAKGRKLTGRSYSAIVEPVFEYFGADDIHPGDVFFWNDPYNSCGGIGHVPDLCTTVPIFLGERLIGFSQVFGHHDDIGGAVPGSLPVHATDSWMEGVMIPPIKLYEKGKRNEAAFRIIVRNSRLSEHLAGDLDAEIGAAKLGSRRVVALAERYGADTLEAAFDQILKNTAEIFRREILPKIADGEYTFEDFIENDGVEKDKLHALRVTMIKTPDKIVLDFTGTDPEAKGPINWALDEAEGRYFRKWLAPTLRSLASSPERAAEIDSNEGVLDVIDVVFPKKGTLITPTFGKPTGMRFFLMLRTLGSFAACLSKATGGKMPADHETIRIWGVTGGKTQEDFYLFREVLGGGSPGRPWADGSDVVHIVPNSKNLPAEFSETRYPILVEELGLKQGSGGPGYHRGGFGYDKRIRALQECRLISNADRSLLGCYGVNGGKAGENYQVSVIDGENRETVHPGMSDTVTVAPGSVIRIVTTGGGGWGDPLARPVERVVADVQCGLVSEASARHDYGVVLTRAGRTWTADLAGTEALRARLAKERGTPAMFDRGPYFAALKAAGRITRPEGLPDPDEGWHARPVR</sequence>
<dbReference type="RefSeq" id="WP_238310627.1">
    <property type="nucleotide sequence ID" value="NZ_BPQV01000004.1"/>
</dbReference>
<reference evidence="2" key="1">
    <citation type="journal article" date="2021" name="Front. Microbiol.">
        <title>Comprehensive Comparative Genomics and Phenotyping of Methylobacterium Species.</title>
        <authorList>
            <person name="Alessa O."/>
            <person name="Ogura Y."/>
            <person name="Fujitani Y."/>
            <person name="Takami H."/>
            <person name="Hayashi T."/>
            <person name="Sahin N."/>
            <person name="Tani A."/>
        </authorList>
    </citation>
    <scope>NUCLEOTIDE SEQUENCE</scope>
    <source>
        <strain evidence="2">NBRC 15689</strain>
    </source>
</reference>
<organism evidence="2 3">
    <name type="scientific">Methylobacterium organophilum</name>
    <dbReference type="NCBI Taxonomy" id="410"/>
    <lineage>
        <taxon>Bacteria</taxon>
        <taxon>Pseudomonadati</taxon>
        <taxon>Pseudomonadota</taxon>
        <taxon>Alphaproteobacteria</taxon>
        <taxon>Hyphomicrobiales</taxon>
        <taxon>Methylobacteriaceae</taxon>
        <taxon>Methylobacterium</taxon>
    </lineage>
</organism>
<proteinExistence type="predicted"/>
<name>A0ABQ4T699_METOR</name>
<comment type="caution">
    <text evidence="2">The sequence shown here is derived from an EMBL/GenBank/DDBJ whole genome shotgun (WGS) entry which is preliminary data.</text>
</comment>
<dbReference type="InterPro" id="IPR003692">
    <property type="entry name" value="Hydantoinase_B"/>
</dbReference>
<gene>
    <name evidence="2" type="primary">apc4_1</name>
    <name evidence="2" type="ORF">LKMONMHP_1604</name>
</gene>
<dbReference type="InterPro" id="IPR045079">
    <property type="entry name" value="Oxoprolinase-like"/>
</dbReference>
<dbReference type="Proteomes" id="UP001055156">
    <property type="component" value="Unassembled WGS sequence"/>
</dbReference>
<protein>
    <submittedName>
        <fullName evidence="2">Acetophenone carboxylase delta subunit</fullName>
    </submittedName>
</protein>
<accession>A0ABQ4T699</accession>
<keyword evidence="3" id="KW-1185">Reference proteome</keyword>
<feature type="domain" description="Hydantoinase B/oxoprolinase" evidence="1">
    <location>
        <begin position="11"/>
        <end position="535"/>
    </location>
</feature>